<sequence length="309" mass="34053">MSRLIVIGCWLSSLLICVPQCLADTQSITITAILSRDAEPYQEVLEGVRQAFSVSGFRIELDVHVYKDASNNAPIKAAVSASRSRAVLSLGSQATAFAVSEFSELPICAGLIVDEKALGDSENVTGLVLKFPLEIELQWLKMFIGSDKSIAVLYHEEKSGAELGRAQQLAEQIGLRLHAQAVNDHSDLPSVLKRLPQNTGALWSFAESGILNAQTAKHVLLYSFRNRIPLVGLSNQWTKAGALYSLDRDYFDIGVQCGEKIVKILNGIPPEQIPVEPPRKVFYSINMKTLRHMKLELPESLIQDAHEVF</sequence>
<keyword evidence="1" id="KW-0732">Signal</keyword>
<organism evidence="2 3">
    <name type="scientific">Methylotuvimicrobium buryatense</name>
    <name type="common">Methylomicrobium buryatense</name>
    <dbReference type="NCBI Taxonomy" id="95641"/>
    <lineage>
        <taxon>Bacteria</taxon>
        <taxon>Pseudomonadati</taxon>
        <taxon>Pseudomonadota</taxon>
        <taxon>Gammaproteobacteria</taxon>
        <taxon>Methylococcales</taxon>
        <taxon>Methylococcaceae</taxon>
        <taxon>Methylotuvimicrobium</taxon>
    </lineage>
</organism>
<evidence type="ECO:0008006" key="4">
    <source>
        <dbReference type="Google" id="ProtNLM"/>
    </source>
</evidence>
<dbReference type="InterPro" id="IPR007487">
    <property type="entry name" value="ABC_transpt-TYRBP-like"/>
</dbReference>
<keyword evidence="3" id="KW-1185">Reference proteome</keyword>
<evidence type="ECO:0000313" key="2">
    <source>
        <dbReference type="EMBL" id="QCW84087.1"/>
    </source>
</evidence>
<dbReference type="KEGG" id="mbur:EQU24_18975"/>
<dbReference type="AlphaFoldDB" id="A0A4P9URP5"/>
<protein>
    <recommendedName>
        <fullName evidence="4">ABC transporter substrate-binding protein</fullName>
    </recommendedName>
</protein>
<dbReference type="Gene3D" id="3.40.50.2300">
    <property type="match status" value="2"/>
</dbReference>
<evidence type="ECO:0000256" key="1">
    <source>
        <dbReference type="SAM" id="SignalP"/>
    </source>
</evidence>
<proteinExistence type="predicted"/>
<dbReference type="STRING" id="675511.GCA_000341735_03647"/>
<dbReference type="RefSeq" id="WP_014149980.1">
    <property type="nucleotide sequence ID" value="NZ_CP035467.1"/>
</dbReference>
<accession>A0A4P9URP5</accession>
<evidence type="ECO:0000313" key="3">
    <source>
        <dbReference type="Proteomes" id="UP000305881"/>
    </source>
</evidence>
<dbReference type="Proteomes" id="UP000305881">
    <property type="component" value="Chromosome"/>
</dbReference>
<feature type="signal peptide" evidence="1">
    <location>
        <begin position="1"/>
        <end position="23"/>
    </location>
</feature>
<reference evidence="3" key="1">
    <citation type="journal article" date="2019" name="J. Bacteriol.">
        <title>A Mutagenic Screen Identifies a TonB-Dependent Receptor Required for the Lanthanide Metal Switch in the Type I Methanotroph 'Methylotuvimicrobium buryatense' 5GB1C.</title>
        <authorList>
            <person name="Groom J.D."/>
            <person name="Ford S.M."/>
            <person name="Pesesky M.W."/>
            <person name="Lidstrom M.E."/>
        </authorList>
    </citation>
    <scope>NUCLEOTIDE SEQUENCE [LARGE SCALE GENOMIC DNA]</scope>
    <source>
        <strain evidence="3">5GB1C</strain>
    </source>
</reference>
<dbReference type="Pfam" id="PF04392">
    <property type="entry name" value="ABC_sub_bind"/>
    <property type="match status" value="1"/>
</dbReference>
<dbReference type="EMBL" id="CP035467">
    <property type="protein sequence ID" value="QCW84087.1"/>
    <property type="molecule type" value="Genomic_DNA"/>
</dbReference>
<gene>
    <name evidence="2" type="ORF">EQU24_18975</name>
</gene>
<dbReference type="PANTHER" id="PTHR35271">
    <property type="entry name" value="ABC TRANSPORTER, SUBSTRATE-BINDING LIPOPROTEIN-RELATED"/>
    <property type="match status" value="1"/>
</dbReference>
<name>A0A4P9URP5_METBY</name>
<dbReference type="OrthoDB" id="9178917at2"/>
<feature type="chain" id="PRO_5020580062" description="ABC transporter substrate-binding protein" evidence="1">
    <location>
        <begin position="24"/>
        <end position="309"/>
    </location>
</feature>
<dbReference type="PANTHER" id="PTHR35271:SF1">
    <property type="entry name" value="ABC TRANSPORTER, SUBSTRATE-BINDING LIPOPROTEIN"/>
    <property type="match status" value="1"/>
</dbReference>